<comment type="caution">
    <text evidence="3">The sequence shown here is derived from an EMBL/GenBank/DDBJ whole genome shotgun (WGS) entry which is preliminary data.</text>
</comment>
<evidence type="ECO:0000256" key="2">
    <source>
        <dbReference type="SAM" id="Phobius"/>
    </source>
</evidence>
<feature type="region of interest" description="Disordered" evidence="1">
    <location>
        <begin position="1"/>
        <end position="21"/>
    </location>
</feature>
<keyword evidence="2" id="KW-1133">Transmembrane helix</keyword>
<name>A0AAE1V089_9SOLA</name>
<organism evidence="3 4">
    <name type="scientific">Anisodus tanguticus</name>
    <dbReference type="NCBI Taxonomy" id="243964"/>
    <lineage>
        <taxon>Eukaryota</taxon>
        <taxon>Viridiplantae</taxon>
        <taxon>Streptophyta</taxon>
        <taxon>Embryophyta</taxon>
        <taxon>Tracheophyta</taxon>
        <taxon>Spermatophyta</taxon>
        <taxon>Magnoliopsida</taxon>
        <taxon>eudicotyledons</taxon>
        <taxon>Gunneridae</taxon>
        <taxon>Pentapetalae</taxon>
        <taxon>asterids</taxon>
        <taxon>lamiids</taxon>
        <taxon>Solanales</taxon>
        <taxon>Solanaceae</taxon>
        <taxon>Solanoideae</taxon>
        <taxon>Hyoscyameae</taxon>
        <taxon>Anisodus</taxon>
    </lineage>
</organism>
<evidence type="ECO:0000256" key="1">
    <source>
        <dbReference type="SAM" id="MobiDB-lite"/>
    </source>
</evidence>
<dbReference type="EMBL" id="JAVYJV010000016">
    <property type="protein sequence ID" value="KAK4351653.1"/>
    <property type="molecule type" value="Genomic_DNA"/>
</dbReference>
<evidence type="ECO:0000313" key="3">
    <source>
        <dbReference type="EMBL" id="KAK4351653.1"/>
    </source>
</evidence>
<feature type="transmembrane region" description="Helical" evidence="2">
    <location>
        <begin position="72"/>
        <end position="89"/>
    </location>
</feature>
<sequence length="130" mass="14369">MKREKSKSGKRIEKPNTRERERNLIMGGRYTVLGSSPQNAKVQICVENEKPCETTGGGIKGLPVIGSMTGELLLLLISSLALIIINSEFGDQTSKNLNSKHSRADPTIQNNASVRCPEKHWVQLDLQNLL</sequence>
<proteinExistence type="predicted"/>
<protein>
    <submittedName>
        <fullName evidence="3">Uncharacterized protein</fullName>
    </submittedName>
</protein>
<reference evidence="3" key="1">
    <citation type="submission" date="2023-12" db="EMBL/GenBank/DDBJ databases">
        <title>Genome assembly of Anisodus tanguticus.</title>
        <authorList>
            <person name="Wang Y.-J."/>
        </authorList>
    </citation>
    <scope>NUCLEOTIDE SEQUENCE</scope>
    <source>
        <strain evidence="3">KB-2021</strain>
        <tissue evidence="3">Leaf</tissue>
    </source>
</reference>
<keyword evidence="4" id="KW-1185">Reference proteome</keyword>
<evidence type="ECO:0000313" key="4">
    <source>
        <dbReference type="Proteomes" id="UP001291623"/>
    </source>
</evidence>
<keyword evidence="2" id="KW-0472">Membrane</keyword>
<dbReference type="AlphaFoldDB" id="A0AAE1V089"/>
<dbReference type="Proteomes" id="UP001291623">
    <property type="component" value="Unassembled WGS sequence"/>
</dbReference>
<accession>A0AAE1V089</accession>
<gene>
    <name evidence="3" type="ORF">RND71_030966</name>
</gene>
<keyword evidence="2" id="KW-0812">Transmembrane</keyword>